<dbReference type="AlphaFoldDB" id="J7R2M6"/>
<dbReference type="HOGENOM" id="CLU_074896_0_1_1"/>
<dbReference type="InterPro" id="IPR019398">
    <property type="entry name" value="Pre-rRNA_process_TSR2"/>
</dbReference>
<evidence type="ECO:0000313" key="5">
    <source>
        <dbReference type="Proteomes" id="UP000006310"/>
    </source>
</evidence>
<feature type="region of interest" description="Disordered" evidence="3">
    <location>
        <begin position="151"/>
        <end position="209"/>
    </location>
</feature>
<gene>
    <name evidence="4" type="primary">KNAG0B06420</name>
    <name evidence="4" type="ordered locus">KNAG_0B06420</name>
</gene>
<dbReference type="OrthoDB" id="263560at2759"/>
<organism evidence="4 5">
    <name type="scientific">Huiozyma naganishii (strain ATCC MYA-139 / BCRC 22969 / CBS 8797 / KCTC 17520 / NBRC 10181 / NCYC 3082 / Yp74L-3)</name>
    <name type="common">Yeast</name>
    <name type="synonym">Kazachstania naganishii</name>
    <dbReference type="NCBI Taxonomy" id="1071383"/>
    <lineage>
        <taxon>Eukaryota</taxon>
        <taxon>Fungi</taxon>
        <taxon>Dikarya</taxon>
        <taxon>Ascomycota</taxon>
        <taxon>Saccharomycotina</taxon>
        <taxon>Saccharomycetes</taxon>
        <taxon>Saccharomycetales</taxon>
        <taxon>Saccharomycetaceae</taxon>
        <taxon>Huiozyma</taxon>
    </lineage>
</organism>
<dbReference type="GO" id="GO:0000462">
    <property type="term" value="P:maturation of SSU-rRNA from tricistronic rRNA transcript (SSU-rRNA, 5.8S rRNA, LSU-rRNA)"/>
    <property type="evidence" value="ECO:0007669"/>
    <property type="project" value="EnsemblFungi"/>
</dbReference>
<dbReference type="GeneID" id="34524720"/>
<dbReference type="eggNOG" id="KOG4032">
    <property type="taxonomic scope" value="Eukaryota"/>
</dbReference>
<dbReference type="GO" id="GO:0005634">
    <property type="term" value="C:nucleus"/>
    <property type="evidence" value="ECO:0007669"/>
    <property type="project" value="EnsemblFungi"/>
</dbReference>
<dbReference type="Proteomes" id="UP000006310">
    <property type="component" value="Chromosome 2"/>
</dbReference>
<proteinExistence type="inferred from homology"/>
<comment type="similarity">
    <text evidence="1">Belongs to the TSR2 family.</text>
</comment>
<evidence type="ECO:0008006" key="6">
    <source>
        <dbReference type="Google" id="ProtNLM"/>
    </source>
</evidence>
<keyword evidence="2" id="KW-0698">rRNA processing</keyword>
<dbReference type="OMA" id="QSNWGGP"/>
<dbReference type="GO" id="GO:0000463">
    <property type="term" value="P:maturation of LSU-rRNA from tricistronic rRNA transcript (SSU-rRNA, 5.8S rRNA, LSU-rRNA)"/>
    <property type="evidence" value="ECO:0007669"/>
    <property type="project" value="EnsemblFungi"/>
</dbReference>
<sequence>MSSTDQYAVIECDQGQNSLLFGDEKQQARFELGLSMLVHGWDSLDIAVVNQWGGPESADKRDWITSVVVDLFKENKTLDSAVLEETLLYAMFDEFDTHVDDGSAQMIALGMLKLYDECRQLNFNTVEKLYGKWMEKQRRGVDTTRYVQINEVSGTDDEGDEDEDDEDEDMGMDGEMEANAGIPELTTAPEPVVDDDGFELVQKKGKRRH</sequence>
<keyword evidence="5" id="KW-1185">Reference proteome</keyword>
<accession>J7R2M6</accession>
<name>J7R2M6_HUIN7</name>
<evidence type="ECO:0000313" key="4">
    <source>
        <dbReference type="EMBL" id="CCK69070.1"/>
    </source>
</evidence>
<dbReference type="KEGG" id="kng:KNAG_0B06420"/>
<evidence type="ECO:0000256" key="1">
    <source>
        <dbReference type="ARBA" id="ARBA00006524"/>
    </source>
</evidence>
<dbReference type="GO" id="GO:0043022">
    <property type="term" value="F:ribosome binding"/>
    <property type="evidence" value="ECO:0007669"/>
    <property type="project" value="EnsemblFungi"/>
</dbReference>
<protein>
    <recommendedName>
        <fullName evidence="6">Pre-rRNA-processing protein TSR2</fullName>
    </recommendedName>
</protein>
<evidence type="ECO:0000256" key="2">
    <source>
        <dbReference type="ARBA" id="ARBA00022552"/>
    </source>
</evidence>
<dbReference type="RefSeq" id="XP_022463316.1">
    <property type="nucleotide sequence ID" value="XM_022606640.1"/>
</dbReference>
<dbReference type="STRING" id="1071383.J7R2M6"/>
<dbReference type="EMBL" id="HE978315">
    <property type="protein sequence ID" value="CCK69070.1"/>
    <property type="molecule type" value="Genomic_DNA"/>
</dbReference>
<dbReference type="Pfam" id="PF10273">
    <property type="entry name" value="WGG"/>
    <property type="match status" value="1"/>
</dbReference>
<evidence type="ECO:0000256" key="3">
    <source>
        <dbReference type="SAM" id="MobiDB-lite"/>
    </source>
</evidence>
<feature type="compositionally biased region" description="Acidic residues" evidence="3">
    <location>
        <begin position="154"/>
        <end position="176"/>
    </location>
</feature>
<reference evidence="4 5" key="1">
    <citation type="journal article" date="2011" name="Proc. Natl. Acad. Sci. U.S.A.">
        <title>Evolutionary erosion of yeast sex chromosomes by mating-type switching accidents.</title>
        <authorList>
            <person name="Gordon J.L."/>
            <person name="Armisen D."/>
            <person name="Proux-Wera E."/>
            <person name="Oheigeartaigh S.S."/>
            <person name="Byrne K.P."/>
            <person name="Wolfe K.H."/>
        </authorList>
    </citation>
    <scope>NUCLEOTIDE SEQUENCE [LARGE SCALE GENOMIC DNA]</scope>
    <source>
        <strain evidence="5">ATCC MYA-139 / BCRC 22969 / CBS 8797 / CCRC 22969 / KCTC 17520 / NBRC 10181 / NCYC 3082</strain>
    </source>
</reference>
<dbReference type="PANTHER" id="PTHR21250">
    <property type="entry name" value="PRE-RRNA-PROCESSING PROTEIN TSR2 HOMOLOG"/>
    <property type="match status" value="1"/>
</dbReference>
<reference evidence="5" key="2">
    <citation type="submission" date="2012-08" db="EMBL/GenBank/DDBJ databases">
        <title>Genome sequence of Kazachstania naganishii.</title>
        <authorList>
            <person name="Gordon J.L."/>
            <person name="Armisen D."/>
            <person name="Proux-Wera E."/>
            <person name="OhEigeartaigh S.S."/>
            <person name="Byrne K.P."/>
            <person name="Wolfe K.H."/>
        </authorList>
    </citation>
    <scope>NUCLEOTIDE SEQUENCE [LARGE SCALE GENOMIC DNA]</scope>
    <source>
        <strain evidence="5">ATCC MYA-139 / BCRC 22969 / CBS 8797 / CCRC 22969 / KCTC 17520 / NBRC 10181 / NCYC 3082</strain>
    </source>
</reference>